<dbReference type="InterPro" id="IPR003667">
    <property type="entry name" value="NqrDE/RnfAE"/>
</dbReference>
<dbReference type="PROSITE" id="PS51085">
    <property type="entry name" value="2FE2S_FER_2"/>
    <property type="match status" value="1"/>
</dbReference>
<evidence type="ECO:0000259" key="13">
    <source>
        <dbReference type="PROSITE" id="PS51085"/>
    </source>
</evidence>
<dbReference type="Gene3D" id="2.40.30.10">
    <property type="entry name" value="Translation factors"/>
    <property type="match status" value="1"/>
</dbReference>
<gene>
    <name evidence="15" type="ORF">LSH36_793g01236</name>
</gene>
<keyword evidence="11 12" id="KW-0472">Membrane</keyword>
<feature type="domain" description="FAD-binding FR-type" evidence="14">
    <location>
        <begin position="215"/>
        <end position="321"/>
    </location>
</feature>
<dbReference type="PANTHER" id="PTHR43644">
    <property type="entry name" value="NA(+)-TRANSLOCATING NADH-QUINONE REDUCTASE SUBUNIT"/>
    <property type="match status" value="1"/>
</dbReference>
<organism evidence="15 16">
    <name type="scientific">Paralvinella palmiformis</name>
    <dbReference type="NCBI Taxonomy" id="53620"/>
    <lineage>
        <taxon>Eukaryota</taxon>
        <taxon>Metazoa</taxon>
        <taxon>Spiralia</taxon>
        <taxon>Lophotrochozoa</taxon>
        <taxon>Annelida</taxon>
        <taxon>Polychaeta</taxon>
        <taxon>Sedentaria</taxon>
        <taxon>Canalipalpata</taxon>
        <taxon>Terebellida</taxon>
        <taxon>Terebelliformia</taxon>
        <taxon>Alvinellidae</taxon>
        <taxon>Paralvinella</taxon>
    </lineage>
</organism>
<keyword evidence="7" id="KW-1278">Translocase</keyword>
<evidence type="ECO:0000256" key="10">
    <source>
        <dbReference type="ARBA" id="ARBA00023014"/>
    </source>
</evidence>
<dbReference type="GO" id="GO:0012505">
    <property type="term" value="C:endomembrane system"/>
    <property type="evidence" value="ECO:0007669"/>
    <property type="project" value="UniProtKB-SubCell"/>
</dbReference>
<evidence type="ECO:0000256" key="8">
    <source>
        <dbReference type="ARBA" id="ARBA00022989"/>
    </source>
</evidence>
<evidence type="ECO:0000256" key="9">
    <source>
        <dbReference type="ARBA" id="ARBA00023004"/>
    </source>
</evidence>
<evidence type="ECO:0000256" key="1">
    <source>
        <dbReference type="ARBA" id="ARBA00004127"/>
    </source>
</evidence>
<keyword evidence="4 12" id="KW-0812">Transmembrane</keyword>
<keyword evidence="2" id="KW-0813">Transport</keyword>
<dbReference type="Pfam" id="PF00970">
    <property type="entry name" value="FAD_binding_6"/>
    <property type="match status" value="1"/>
</dbReference>
<dbReference type="SUPFAM" id="SSF54292">
    <property type="entry name" value="2Fe-2S ferredoxin-like"/>
    <property type="match status" value="1"/>
</dbReference>
<evidence type="ECO:0000256" key="5">
    <source>
        <dbReference type="ARBA" id="ARBA00022714"/>
    </source>
</evidence>
<keyword evidence="8 12" id="KW-1133">Transmembrane helix</keyword>
<dbReference type="InterPro" id="IPR017927">
    <property type="entry name" value="FAD-bd_FR_type"/>
</dbReference>
<dbReference type="Gene3D" id="3.10.20.30">
    <property type="match status" value="1"/>
</dbReference>
<reference evidence="15" key="1">
    <citation type="journal article" date="2023" name="Mol. Biol. Evol.">
        <title>Third-Generation Sequencing Reveals the Adaptive Role of the Epigenome in Three Deep-Sea Polychaetes.</title>
        <authorList>
            <person name="Perez M."/>
            <person name="Aroh O."/>
            <person name="Sun Y."/>
            <person name="Lan Y."/>
            <person name="Juniper S.K."/>
            <person name="Young C.R."/>
            <person name="Angers B."/>
            <person name="Qian P.Y."/>
        </authorList>
    </citation>
    <scope>NUCLEOTIDE SEQUENCE</scope>
    <source>
        <strain evidence="15">P08H-3</strain>
    </source>
</reference>
<dbReference type="PROSITE" id="PS51384">
    <property type="entry name" value="FAD_FR"/>
    <property type="match status" value="1"/>
</dbReference>
<feature type="domain" description="2Fe-2S ferredoxin-type" evidence="13">
    <location>
        <begin position="119"/>
        <end position="212"/>
    </location>
</feature>
<comment type="caution">
    <text evidence="15">The sequence shown here is derived from an EMBL/GenBank/DDBJ whole genome shotgun (WGS) entry which is preliminary data.</text>
</comment>
<evidence type="ECO:0000256" key="6">
    <source>
        <dbReference type="ARBA" id="ARBA00022827"/>
    </source>
</evidence>
<dbReference type="PRINTS" id="PR00410">
    <property type="entry name" value="PHEHYDRXLASE"/>
</dbReference>
<dbReference type="InterPro" id="IPR001433">
    <property type="entry name" value="OxRdtase_FAD/NAD-bd"/>
</dbReference>
<evidence type="ECO:0008006" key="17">
    <source>
        <dbReference type="Google" id="ProtNLM"/>
    </source>
</evidence>
<dbReference type="GO" id="GO:0016491">
    <property type="term" value="F:oxidoreductase activity"/>
    <property type="evidence" value="ECO:0007669"/>
    <property type="project" value="InterPro"/>
</dbReference>
<dbReference type="Gene3D" id="3.40.50.80">
    <property type="entry name" value="Nucleotide-binding domain of ferredoxin-NADP reductase (FNR) module"/>
    <property type="match status" value="1"/>
</dbReference>
<dbReference type="AlphaFoldDB" id="A0AAD9IZY8"/>
<name>A0AAD9IZY8_9ANNE</name>
<dbReference type="Proteomes" id="UP001208570">
    <property type="component" value="Unassembled WGS sequence"/>
</dbReference>
<evidence type="ECO:0000256" key="4">
    <source>
        <dbReference type="ARBA" id="ARBA00022692"/>
    </source>
</evidence>
<dbReference type="Pfam" id="PF02508">
    <property type="entry name" value="Rnf-Nqr"/>
    <property type="match status" value="1"/>
</dbReference>
<dbReference type="GO" id="GO:0051537">
    <property type="term" value="F:2 iron, 2 sulfur cluster binding"/>
    <property type="evidence" value="ECO:0007669"/>
    <property type="project" value="UniProtKB-KW"/>
</dbReference>
<evidence type="ECO:0000259" key="14">
    <source>
        <dbReference type="PROSITE" id="PS51384"/>
    </source>
</evidence>
<evidence type="ECO:0000256" key="3">
    <source>
        <dbReference type="ARBA" id="ARBA00022630"/>
    </source>
</evidence>
<dbReference type="InterPro" id="IPR017938">
    <property type="entry name" value="Riboflavin_synthase-like_b-brl"/>
</dbReference>
<protein>
    <recommendedName>
        <fullName evidence="17">Na(+)-translocating NADH-quinone reductase subunit F</fullName>
    </recommendedName>
</protein>
<dbReference type="EMBL" id="JAODUP010000793">
    <property type="protein sequence ID" value="KAK2144012.1"/>
    <property type="molecule type" value="Genomic_DNA"/>
</dbReference>
<dbReference type="InterPro" id="IPR036010">
    <property type="entry name" value="2Fe-2S_ferredoxin-like_sf"/>
</dbReference>
<dbReference type="Pfam" id="PF00111">
    <property type="entry name" value="Fer2"/>
    <property type="match status" value="1"/>
</dbReference>
<dbReference type="InterPro" id="IPR012675">
    <property type="entry name" value="Beta-grasp_dom_sf"/>
</dbReference>
<dbReference type="Pfam" id="PF00175">
    <property type="entry name" value="NAD_binding_1"/>
    <property type="match status" value="1"/>
</dbReference>
<evidence type="ECO:0000256" key="7">
    <source>
        <dbReference type="ARBA" id="ARBA00022967"/>
    </source>
</evidence>
<evidence type="ECO:0000313" key="15">
    <source>
        <dbReference type="EMBL" id="KAK2144012.1"/>
    </source>
</evidence>
<proteinExistence type="predicted"/>
<dbReference type="InterPro" id="IPR001041">
    <property type="entry name" value="2Fe-2S_ferredoxin-type"/>
</dbReference>
<accession>A0AAD9IZY8</accession>
<dbReference type="InterPro" id="IPR039261">
    <property type="entry name" value="FNR_nucleotide-bd"/>
</dbReference>
<sequence>MGRAEAFALSNPPLLSFWDGATSGFGYMTVLMVIAIIRELLGFGTLLGYPIVPEGFTPWTIMVTPPRSGIGWWMAIVLLAAMRKKIEKSPIPETLQGTAISSVLAALIYITDLIANNYGEVNISINNGKKDLLVKGGSPLLATLANEKVFLPSACGGKGTCGACKVKTLSDVGPVMPTEIPYLSPAELNDSIRLACQVKLKKDISIQIPEELFNIQQYRARVEKINDVTHDIKEVHLALPESMTISFKTGQYVQFEVPPYRKIKTPTFRAYSMASEPAENNKVELLIRLVPGGIVTTYVHEVLQEGQEINVTGPFGDFYVRDTDATMICVAGGSGMAPFKSIFKNMITTGTINDRVIWYFFGAKTSIDMYYLDWLYALDEKYPNFHFVAALSEPEEGTKWRGATGLITEVMDQYFQASINKDFPLEGYLCGSPGMLDACMDVMKKNNMQEDKIYFDKF</sequence>
<keyword evidence="6" id="KW-0274">FAD</keyword>
<keyword evidence="5" id="KW-0479">Metal-binding</keyword>
<evidence type="ECO:0000313" key="16">
    <source>
        <dbReference type="Proteomes" id="UP001208570"/>
    </source>
</evidence>
<comment type="subcellular location">
    <subcellularLocation>
        <location evidence="1">Endomembrane system</location>
        <topology evidence="1">Multi-pass membrane protein</topology>
    </subcellularLocation>
</comment>
<keyword evidence="3" id="KW-0285">Flavoprotein</keyword>
<dbReference type="CDD" id="cd00207">
    <property type="entry name" value="fer2"/>
    <property type="match status" value="1"/>
</dbReference>
<dbReference type="PANTHER" id="PTHR43644:SF1">
    <property type="entry name" value="NAD(P)H-FLAVIN REDUCTASE"/>
    <property type="match status" value="1"/>
</dbReference>
<feature type="transmembrane region" description="Helical" evidence="12">
    <location>
        <begin position="25"/>
        <end position="52"/>
    </location>
</feature>
<dbReference type="SUPFAM" id="SSF52343">
    <property type="entry name" value="Ferredoxin reductase-like, C-terminal NADP-linked domain"/>
    <property type="match status" value="1"/>
</dbReference>
<evidence type="ECO:0000256" key="2">
    <source>
        <dbReference type="ARBA" id="ARBA00022448"/>
    </source>
</evidence>
<keyword evidence="9" id="KW-0408">Iron</keyword>
<evidence type="ECO:0000256" key="11">
    <source>
        <dbReference type="ARBA" id="ARBA00023136"/>
    </source>
</evidence>
<dbReference type="SUPFAM" id="SSF63380">
    <property type="entry name" value="Riboflavin synthase domain-like"/>
    <property type="match status" value="1"/>
</dbReference>
<dbReference type="GO" id="GO:0016020">
    <property type="term" value="C:membrane"/>
    <property type="evidence" value="ECO:0007669"/>
    <property type="project" value="InterPro"/>
</dbReference>
<dbReference type="InterPro" id="IPR008333">
    <property type="entry name" value="Cbr1-like_FAD-bd_dom"/>
</dbReference>
<keyword evidence="10" id="KW-0411">Iron-sulfur</keyword>
<keyword evidence="16" id="KW-1185">Reference proteome</keyword>
<evidence type="ECO:0000256" key="12">
    <source>
        <dbReference type="SAM" id="Phobius"/>
    </source>
</evidence>
<keyword evidence="5" id="KW-0001">2Fe-2S</keyword>